<accession>A0AB34J121</accession>
<feature type="compositionally biased region" description="Low complexity" evidence="1">
    <location>
        <begin position="69"/>
        <end position="80"/>
    </location>
</feature>
<name>A0AB34J121_PRYPA</name>
<proteinExistence type="predicted"/>
<evidence type="ECO:0000313" key="3">
    <source>
        <dbReference type="Proteomes" id="UP001515480"/>
    </source>
</evidence>
<dbReference type="AlphaFoldDB" id="A0AB34J121"/>
<evidence type="ECO:0000256" key="1">
    <source>
        <dbReference type="SAM" id="MobiDB-lite"/>
    </source>
</evidence>
<dbReference type="Proteomes" id="UP001515480">
    <property type="component" value="Unassembled WGS sequence"/>
</dbReference>
<dbReference type="EMBL" id="JBGBPQ010000015">
    <property type="protein sequence ID" value="KAL1510555.1"/>
    <property type="molecule type" value="Genomic_DNA"/>
</dbReference>
<feature type="region of interest" description="Disordered" evidence="1">
    <location>
        <begin position="1"/>
        <end position="93"/>
    </location>
</feature>
<protein>
    <submittedName>
        <fullName evidence="2">Uncharacterized protein</fullName>
    </submittedName>
</protein>
<sequence length="232" mass="25215">MPLPSRAFMERSSRSSPMRLRPSVEDVERVGAWRERMVHERTAALRHSRGQGGASHGRASPFTRRSPDRSSGSSRSSYTRRTPDAPPRPMCQTWDLSRASSASAPALRAASAASNAPLPERVAGLTTSEMDLRNSLRSGGGAFAVKCGAHWQHGRLFGSCRPPSAGSRPASAPQWTLAPLAYAHSAGREENTFRAAEPESYVPVESPFARRRHFMATGGVLYGNRINFLDGD</sequence>
<feature type="compositionally biased region" description="Basic and acidic residues" evidence="1">
    <location>
        <begin position="22"/>
        <end position="43"/>
    </location>
</feature>
<organism evidence="2 3">
    <name type="scientific">Prymnesium parvum</name>
    <name type="common">Toxic golden alga</name>
    <dbReference type="NCBI Taxonomy" id="97485"/>
    <lineage>
        <taxon>Eukaryota</taxon>
        <taxon>Haptista</taxon>
        <taxon>Haptophyta</taxon>
        <taxon>Prymnesiophyceae</taxon>
        <taxon>Prymnesiales</taxon>
        <taxon>Prymnesiaceae</taxon>
        <taxon>Prymnesium</taxon>
    </lineage>
</organism>
<gene>
    <name evidence="2" type="ORF">AB1Y20_006857</name>
</gene>
<evidence type="ECO:0000313" key="2">
    <source>
        <dbReference type="EMBL" id="KAL1510555.1"/>
    </source>
</evidence>
<keyword evidence="3" id="KW-1185">Reference proteome</keyword>
<reference evidence="2 3" key="1">
    <citation type="journal article" date="2024" name="Science">
        <title>Giant polyketide synthase enzymes in the biosynthesis of giant marine polyether toxins.</title>
        <authorList>
            <person name="Fallon T.R."/>
            <person name="Shende V.V."/>
            <person name="Wierzbicki I.H."/>
            <person name="Pendleton A.L."/>
            <person name="Watervoot N.F."/>
            <person name="Auber R.P."/>
            <person name="Gonzalez D.J."/>
            <person name="Wisecaver J.H."/>
            <person name="Moore B.S."/>
        </authorList>
    </citation>
    <scope>NUCLEOTIDE SEQUENCE [LARGE SCALE GENOMIC DNA]</scope>
    <source>
        <strain evidence="2 3">12B1</strain>
    </source>
</reference>
<comment type="caution">
    <text evidence="2">The sequence shown here is derived from an EMBL/GenBank/DDBJ whole genome shotgun (WGS) entry which is preliminary data.</text>
</comment>